<reference evidence="1 2" key="1">
    <citation type="submission" date="2019-02" db="EMBL/GenBank/DDBJ databases">
        <title>Deep-cultivation of Planctomycetes and their phenomic and genomic characterization uncovers novel biology.</title>
        <authorList>
            <person name="Wiegand S."/>
            <person name="Jogler M."/>
            <person name="Boedeker C."/>
            <person name="Pinto D."/>
            <person name="Vollmers J."/>
            <person name="Rivas-Marin E."/>
            <person name="Kohn T."/>
            <person name="Peeters S.H."/>
            <person name="Heuer A."/>
            <person name="Rast P."/>
            <person name="Oberbeckmann S."/>
            <person name="Bunk B."/>
            <person name="Jeske O."/>
            <person name="Meyerdierks A."/>
            <person name="Storesund J.E."/>
            <person name="Kallscheuer N."/>
            <person name="Luecker S."/>
            <person name="Lage O.M."/>
            <person name="Pohl T."/>
            <person name="Merkel B.J."/>
            <person name="Hornburger P."/>
            <person name="Mueller R.-W."/>
            <person name="Bruemmer F."/>
            <person name="Labrenz M."/>
            <person name="Spormann A.M."/>
            <person name="Op den Camp H."/>
            <person name="Overmann J."/>
            <person name="Amann R."/>
            <person name="Jetten M.S.M."/>
            <person name="Mascher T."/>
            <person name="Medema M.H."/>
            <person name="Devos D.P."/>
            <person name="Kaster A.-K."/>
            <person name="Ovreas L."/>
            <person name="Rohde M."/>
            <person name="Galperin M.Y."/>
            <person name="Jogler C."/>
        </authorList>
    </citation>
    <scope>NUCLEOTIDE SEQUENCE [LARGE SCALE GENOMIC DNA]</scope>
    <source>
        <strain evidence="1 2">Pan44</strain>
    </source>
</reference>
<dbReference type="InParanoid" id="A0A517SFP5"/>
<dbReference type="RefSeq" id="WP_145030735.1">
    <property type="nucleotide sequence ID" value="NZ_CP036271.1"/>
</dbReference>
<proteinExistence type="predicted"/>
<evidence type="ECO:0000313" key="2">
    <source>
        <dbReference type="Proteomes" id="UP000315700"/>
    </source>
</evidence>
<sequence length="187" mass="21155">MPYDFGAKFDSGLTYTAFLDRHATPEQRRRWDDTFAAMELSAEQTSLLESFTREMKVVVLAGAWCGDCINQCPAFERFAKATDKIQVRYFDRDADADVAAELHTCGAARVPCVVFLSEDGQFCGRYGDRTLSKYRKMMSNIGGAACPTGLLTAEDERNSVVQEWLNEFERIHAMLRTSSRLRQKHGD</sequence>
<gene>
    <name evidence="1" type="ORF">Pan44_29600</name>
</gene>
<protein>
    <recommendedName>
        <fullName evidence="3">Thiol reductase thioredoxin</fullName>
    </recommendedName>
</protein>
<dbReference type="KEGG" id="ccos:Pan44_29600"/>
<dbReference type="Proteomes" id="UP000315700">
    <property type="component" value="Chromosome"/>
</dbReference>
<evidence type="ECO:0000313" key="1">
    <source>
        <dbReference type="EMBL" id="QDT54920.1"/>
    </source>
</evidence>
<accession>A0A517SFP5</accession>
<dbReference type="OrthoDB" id="6120799at2"/>
<dbReference type="Gene3D" id="3.40.30.10">
    <property type="entry name" value="Glutaredoxin"/>
    <property type="match status" value="1"/>
</dbReference>
<dbReference type="Pfam" id="PF14595">
    <property type="entry name" value="Thioredoxin_9"/>
    <property type="match status" value="1"/>
</dbReference>
<dbReference type="AlphaFoldDB" id="A0A517SFP5"/>
<dbReference type="SUPFAM" id="SSF52833">
    <property type="entry name" value="Thioredoxin-like"/>
    <property type="match status" value="1"/>
</dbReference>
<name>A0A517SFP5_9PLAN</name>
<dbReference type="InterPro" id="IPR036249">
    <property type="entry name" value="Thioredoxin-like_sf"/>
</dbReference>
<evidence type="ECO:0008006" key="3">
    <source>
        <dbReference type="Google" id="ProtNLM"/>
    </source>
</evidence>
<dbReference type="EMBL" id="CP036271">
    <property type="protein sequence ID" value="QDT54920.1"/>
    <property type="molecule type" value="Genomic_DNA"/>
</dbReference>
<keyword evidence="2" id="KW-1185">Reference proteome</keyword>
<organism evidence="1 2">
    <name type="scientific">Caulifigura coniformis</name>
    <dbReference type="NCBI Taxonomy" id="2527983"/>
    <lineage>
        <taxon>Bacteria</taxon>
        <taxon>Pseudomonadati</taxon>
        <taxon>Planctomycetota</taxon>
        <taxon>Planctomycetia</taxon>
        <taxon>Planctomycetales</taxon>
        <taxon>Planctomycetaceae</taxon>
        <taxon>Caulifigura</taxon>
    </lineage>
</organism>